<dbReference type="EMBL" id="LUGG01000031">
    <property type="protein sequence ID" value="OBZ66354.1"/>
    <property type="molecule type" value="Genomic_DNA"/>
</dbReference>
<evidence type="ECO:0000256" key="1">
    <source>
        <dbReference type="SAM" id="MobiDB-lite"/>
    </source>
</evidence>
<keyword evidence="3" id="KW-1185">Reference proteome</keyword>
<dbReference type="AlphaFoldDB" id="A0A1C7LU50"/>
<sequence>MILSSLSYDFGKGVLTVYYEIGPKTRRSQSVFEGTSYHKTGGCSPSRQGVVVFLRDVMSSSSVLSPRQRRAETIIVQKQGQLPPTTAATRPLQSSIGAYH</sequence>
<evidence type="ECO:0000313" key="2">
    <source>
        <dbReference type="EMBL" id="OBZ66354.1"/>
    </source>
</evidence>
<name>A0A1C7LU50_GRIFR</name>
<reference evidence="2 3" key="1">
    <citation type="submission" date="2016-03" db="EMBL/GenBank/DDBJ databases">
        <title>Whole genome sequencing of Grifola frondosa 9006-11.</title>
        <authorList>
            <person name="Min B."/>
            <person name="Park H."/>
            <person name="Kim J.-G."/>
            <person name="Cho H."/>
            <person name="Oh Y.-L."/>
            <person name="Kong W.-S."/>
            <person name="Choi I.-G."/>
        </authorList>
    </citation>
    <scope>NUCLEOTIDE SEQUENCE [LARGE SCALE GENOMIC DNA]</scope>
    <source>
        <strain evidence="2 3">9006-11</strain>
    </source>
</reference>
<gene>
    <name evidence="2" type="ORF">A0H81_13677</name>
</gene>
<evidence type="ECO:0000313" key="3">
    <source>
        <dbReference type="Proteomes" id="UP000092993"/>
    </source>
</evidence>
<organism evidence="2 3">
    <name type="scientific">Grifola frondosa</name>
    <name type="common">Maitake</name>
    <name type="synonym">Polyporus frondosus</name>
    <dbReference type="NCBI Taxonomy" id="5627"/>
    <lineage>
        <taxon>Eukaryota</taxon>
        <taxon>Fungi</taxon>
        <taxon>Dikarya</taxon>
        <taxon>Basidiomycota</taxon>
        <taxon>Agaricomycotina</taxon>
        <taxon>Agaricomycetes</taxon>
        <taxon>Polyporales</taxon>
        <taxon>Grifolaceae</taxon>
        <taxon>Grifola</taxon>
    </lineage>
</organism>
<dbReference type="Proteomes" id="UP000092993">
    <property type="component" value="Unassembled WGS sequence"/>
</dbReference>
<accession>A0A1C7LU50</accession>
<protein>
    <submittedName>
        <fullName evidence="2">Uncharacterized protein</fullName>
    </submittedName>
</protein>
<proteinExistence type="predicted"/>
<feature type="region of interest" description="Disordered" evidence="1">
    <location>
        <begin position="78"/>
        <end position="100"/>
    </location>
</feature>
<comment type="caution">
    <text evidence="2">The sequence shown here is derived from an EMBL/GenBank/DDBJ whole genome shotgun (WGS) entry which is preliminary data.</text>
</comment>